<gene>
    <name evidence="1" type="ORF">EGH23_20895</name>
</gene>
<keyword evidence="2" id="KW-1185">Reference proteome</keyword>
<name>A0AAW4PIS4_9EURY</name>
<sequence>MEERVSGFRVRRSWDDVVAHGEQIARALPESDIGAVALGEWEDWRPKTHEELGADLWGCSSRDDLCTSLSRFRE</sequence>
<proteinExistence type="predicted"/>
<evidence type="ECO:0000313" key="2">
    <source>
        <dbReference type="Proteomes" id="UP001430455"/>
    </source>
</evidence>
<protein>
    <submittedName>
        <fullName evidence="1">Uncharacterized protein</fullName>
    </submittedName>
</protein>
<dbReference type="Pfam" id="PF19146">
    <property type="entry name" value="DUF5828"/>
    <property type="match status" value="1"/>
</dbReference>
<reference evidence="1 2" key="1">
    <citation type="submission" date="2021-06" db="EMBL/GenBank/DDBJ databases">
        <title>Halomicroarcula sp. a new haloarchaeum isolated from saline soil.</title>
        <authorList>
            <person name="Duran-Viseras A."/>
            <person name="Sanchez-Porro C."/>
            <person name="Ventosa A."/>
        </authorList>
    </citation>
    <scope>NUCLEOTIDE SEQUENCE [LARGE SCALE GENOMIC DNA]</scope>
    <source>
        <strain evidence="1 2">F27</strain>
    </source>
</reference>
<dbReference type="EMBL" id="RKLT01000018">
    <property type="protein sequence ID" value="MBX0297340.1"/>
    <property type="molecule type" value="Genomic_DNA"/>
</dbReference>
<dbReference type="InterPro" id="IPR043868">
    <property type="entry name" value="DUF5828"/>
</dbReference>
<dbReference type="RefSeq" id="WP_220581930.1">
    <property type="nucleotide sequence ID" value="NZ_RKLT01000018.1"/>
</dbReference>
<comment type="caution">
    <text evidence="1">The sequence shown here is derived from an EMBL/GenBank/DDBJ whole genome shotgun (WGS) entry which is preliminary data.</text>
</comment>
<organism evidence="1 2">
    <name type="scientific">Haloarcula nitratireducens</name>
    <dbReference type="NCBI Taxonomy" id="2487749"/>
    <lineage>
        <taxon>Archaea</taxon>
        <taxon>Methanobacteriati</taxon>
        <taxon>Methanobacteriota</taxon>
        <taxon>Stenosarchaea group</taxon>
        <taxon>Halobacteria</taxon>
        <taxon>Halobacteriales</taxon>
        <taxon>Haloarculaceae</taxon>
        <taxon>Haloarcula</taxon>
    </lineage>
</organism>
<evidence type="ECO:0000313" key="1">
    <source>
        <dbReference type="EMBL" id="MBX0297340.1"/>
    </source>
</evidence>
<accession>A0AAW4PIS4</accession>
<dbReference type="AlphaFoldDB" id="A0AAW4PIS4"/>
<dbReference type="Proteomes" id="UP001430455">
    <property type="component" value="Unassembled WGS sequence"/>
</dbReference>